<evidence type="ECO:0000256" key="3">
    <source>
        <dbReference type="ARBA" id="ARBA00022737"/>
    </source>
</evidence>
<feature type="compositionally biased region" description="Low complexity" evidence="8">
    <location>
        <begin position="51"/>
        <end position="60"/>
    </location>
</feature>
<accession>E4Y753</accession>
<dbReference type="SUPFAM" id="SSF57667">
    <property type="entry name" value="beta-beta-alpha zinc fingers"/>
    <property type="match status" value="2"/>
</dbReference>
<dbReference type="PANTHER" id="PTHR16515">
    <property type="entry name" value="PR DOMAIN ZINC FINGER PROTEIN"/>
    <property type="match status" value="1"/>
</dbReference>
<keyword evidence="3" id="KW-0677">Repeat</keyword>
<dbReference type="Gene3D" id="3.30.160.60">
    <property type="entry name" value="Classic Zinc Finger"/>
    <property type="match status" value="3"/>
</dbReference>
<protein>
    <recommendedName>
        <fullName evidence="9">C2H2-type domain-containing protein</fullName>
    </recommendedName>
</protein>
<evidence type="ECO:0000259" key="9">
    <source>
        <dbReference type="PROSITE" id="PS50157"/>
    </source>
</evidence>
<dbReference type="GO" id="GO:0005634">
    <property type="term" value="C:nucleus"/>
    <property type="evidence" value="ECO:0007669"/>
    <property type="project" value="UniProtKB-SubCell"/>
</dbReference>
<keyword evidence="2" id="KW-0479">Metal-binding</keyword>
<dbReference type="Proteomes" id="UP000011014">
    <property type="component" value="Unassembled WGS sequence"/>
</dbReference>
<feature type="domain" description="C2H2-type" evidence="9">
    <location>
        <begin position="163"/>
        <end position="185"/>
    </location>
</feature>
<evidence type="ECO:0000256" key="5">
    <source>
        <dbReference type="ARBA" id="ARBA00022833"/>
    </source>
</evidence>
<evidence type="ECO:0000256" key="4">
    <source>
        <dbReference type="ARBA" id="ARBA00022771"/>
    </source>
</evidence>
<sequence length="325" mass="36962">MEHQSFLPYEIDSQRHNSYDARVLMCQKLLNSGLTAVQIQEIVNAKKMQISEESTSQPEESSSKSDDLTDNSIYQNSALGSPQIKMLQGETAISDEKERDVRYSKPYKCKLCEKSFSTPGYLDTHMRLHTGVKPYTCRICHRGFAQRPGYTYHMRTHSGEMRYQCKICLKKFIQIGTLKRHCDTHGIPAKNVDDIIVRLSPTNFMPIPKPLEKEPSSPDFSSKSVSPSWHPLTSSSQTFPHYLGPRNSLPNLNSTSSFNIPGANPFNNHTASLLQMQSIMSQRIPPQPFGRSNSNYSFFPNPITQYQAMLQSYQQYYNLINAASE</sequence>
<gene>
    <name evidence="10" type="ORF">GSOID_T00025359001</name>
</gene>
<feature type="region of interest" description="Disordered" evidence="8">
    <location>
        <begin position="207"/>
        <end position="232"/>
    </location>
</feature>
<keyword evidence="5" id="KW-0862">Zinc</keyword>
<name>E4Y753_OIKDI</name>
<evidence type="ECO:0000256" key="7">
    <source>
        <dbReference type="PROSITE-ProRule" id="PRU00042"/>
    </source>
</evidence>
<feature type="compositionally biased region" description="Low complexity" evidence="8">
    <location>
        <begin position="217"/>
        <end position="228"/>
    </location>
</feature>
<evidence type="ECO:0000256" key="2">
    <source>
        <dbReference type="ARBA" id="ARBA00022723"/>
    </source>
</evidence>
<evidence type="ECO:0000313" key="10">
    <source>
        <dbReference type="EMBL" id="CBY31453.1"/>
    </source>
</evidence>
<keyword evidence="4 7" id="KW-0863">Zinc-finger</keyword>
<dbReference type="FunFam" id="3.30.160.60:FF:000624">
    <property type="entry name" value="zinc finger protein 697"/>
    <property type="match status" value="1"/>
</dbReference>
<feature type="region of interest" description="Disordered" evidence="8">
    <location>
        <begin position="48"/>
        <end position="72"/>
    </location>
</feature>
<reference evidence="10" key="1">
    <citation type="journal article" date="2010" name="Science">
        <title>Plasticity of animal genome architecture unmasked by rapid evolution of a pelagic tunicate.</title>
        <authorList>
            <person name="Denoeud F."/>
            <person name="Henriet S."/>
            <person name="Mungpakdee S."/>
            <person name="Aury J.M."/>
            <person name="Da Silva C."/>
            <person name="Brinkmann H."/>
            <person name="Mikhaleva J."/>
            <person name="Olsen L.C."/>
            <person name="Jubin C."/>
            <person name="Canestro C."/>
            <person name="Bouquet J.M."/>
            <person name="Danks G."/>
            <person name="Poulain J."/>
            <person name="Campsteijn C."/>
            <person name="Adamski M."/>
            <person name="Cross I."/>
            <person name="Yadetie F."/>
            <person name="Muffato M."/>
            <person name="Louis A."/>
            <person name="Butcher S."/>
            <person name="Tsagkogeorga G."/>
            <person name="Konrad A."/>
            <person name="Singh S."/>
            <person name="Jensen M.F."/>
            <person name="Cong E.H."/>
            <person name="Eikeseth-Otteraa H."/>
            <person name="Noel B."/>
            <person name="Anthouard V."/>
            <person name="Porcel B.M."/>
            <person name="Kachouri-Lafond R."/>
            <person name="Nishino A."/>
            <person name="Ugolini M."/>
            <person name="Chourrout P."/>
            <person name="Nishida H."/>
            <person name="Aasland R."/>
            <person name="Huzurbazar S."/>
            <person name="Westhof E."/>
            <person name="Delsuc F."/>
            <person name="Lehrach H."/>
            <person name="Reinhardt R."/>
            <person name="Weissenbach J."/>
            <person name="Roy S.W."/>
            <person name="Artiguenave F."/>
            <person name="Postlethwait J.H."/>
            <person name="Manak J.R."/>
            <person name="Thompson E.M."/>
            <person name="Jaillon O."/>
            <person name="Du Pasquier L."/>
            <person name="Boudinot P."/>
            <person name="Liberles D.A."/>
            <person name="Volff J.N."/>
            <person name="Philippe H."/>
            <person name="Lenhard B."/>
            <person name="Roest Crollius H."/>
            <person name="Wincker P."/>
            <person name="Chourrout D."/>
        </authorList>
    </citation>
    <scope>NUCLEOTIDE SEQUENCE [LARGE SCALE GENOMIC DNA]</scope>
</reference>
<dbReference type="InterPro" id="IPR050331">
    <property type="entry name" value="Zinc_finger"/>
</dbReference>
<dbReference type="InterPro" id="IPR036236">
    <property type="entry name" value="Znf_C2H2_sf"/>
</dbReference>
<keyword evidence="6" id="KW-0539">Nucleus</keyword>
<dbReference type="GO" id="GO:0010468">
    <property type="term" value="P:regulation of gene expression"/>
    <property type="evidence" value="ECO:0007669"/>
    <property type="project" value="TreeGrafter"/>
</dbReference>
<evidence type="ECO:0000256" key="1">
    <source>
        <dbReference type="ARBA" id="ARBA00004123"/>
    </source>
</evidence>
<dbReference type="Pfam" id="PF00096">
    <property type="entry name" value="zf-C2H2"/>
    <property type="match status" value="2"/>
</dbReference>
<dbReference type="GO" id="GO:0008270">
    <property type="term" value="F:zinc ion binding"/>
    <property type="evidence" value="ECO:0007669"/>
    <property type="project" value="UniProtKB-KW"/>
</dbReference>
<dbReference type="PROSITE" id="PS00028">
    <property type="entry name" value="ZINC_FINGER_C2H2_1"/>
    <property type="match status" value="3"/>
</dbReference>
<dbReference type="InterPro" id="IPR013087">
    <property type="entry name" value="Znf_C2H2_type"/>
</dbReference>
<evidence type="ECO:0000256" key="8">
    <source>
        <dbReference type="SAM" id="MobiDB-lite"/>
    </source>
</evidence>
<dbReference type="FunFam" id="3.30.160.60:FF:000670">
    <property type="entry name" value="zinc finger protein 22"/>
    <property type="match status" value="1"/>
</dbReference>
<feature type="domain" description="C2H2-type" evidence="9">
    <location>
        <begin position="135"/>
        <end position="162"/>
    </location>
</feature>
<comment type="subcellular location">
    <subcellularLocation>
        <location evidence="1">Nucleus</location>
    </subcellularLocation>
</comment>
<dbReference type="EMBL" id="FN654304">
    <property type="protein sequence ID" value="CBY31453.1"/>
    <property type="molecule type" value="Genomic_DNA"/>
</dbReference>
<proteinExistence type="predicted"/>
<feature type="domain" description="C2H2-type" evidence="9">
    <location>
        <begin position="107"/>
        <end position="134"/>
    </location>
</feature>
<dbReference type="SMART" id="SM00355">
    <property type="entry name" value="ZnF_C2H2"/>
    <property type="match status" value="3"/>
</dbReference>
<evidence type="ECO:0000256" key="6">
    <source>
        <dbReference type="ARBA" id="ARBA00023242"/>
    </source>
</evidence>
<dbReference type="PANTHER" id="PTHR16515:SF49">
    <property type="entry name" value="GASTRULA ZINC FINGER PROTEIN XLCGF49.1-LIKE-RELATED"/>
    <property type="match status" value="1"/>
</dbReference>
<dbReference type="AlphaFoldDB" id="E4Y753"/>
<organism evidence="10">
    <name type="scientific">Oikopleura dioica</name>
    <name type="common">Tunicate</name>
    <dbReference type="NCBI Taxonomy" id="34765"/>
    <lineage>
        <taxon>Eukaryota</taxon>
        <taxon>Metazoa</taxon>
        <taxon>Chordata</taxon>
        <taxon>Tunicata</taxon>
        <taxon>Appendicularia</taxon>
        <taxon>Copelata</taxon>
        <taxon>Oikopleuridae</taxon>
        <taxon>Oikopleura</taxon>
    </lineage>
</organism>
<dbReference type="PROSITE" id="PS50157">
    <property type="entry name" value="ZINC_FINGER_C2H2_2"/>
    <property type="match status" value="3"/>
</dbReference>